<accession>A0AAQ0HHD4</accession>
<evidence type="ECO:0000259" key="9">
    <source>
        <dbReference type="PROSITE" id="PS51755"/>
    </source>
</evidence>
<dbReference type="PANTHER" id="PTHR48111">
    <property type="entry name" value="REGULATOR OF RPOS"/>
    <property type="match status" value="1"/>
</dbReference>
<gene>
    <name evidence="10" type="ORF">ATH84_101987</name>
</gene>
<dbReference type="GO" id="GO:0005829">
    <property type="term" value="C:cytosol"/>
    <property type="evidence" value="ECO:0007669"/>
    <property type="project" value="TreeGrafter"/>
</dbReference>
<evidence type="ECO:0000256" key="6">
    <source>
        <dbReference type="PROSITE-ProRule" id="PRU00169"/>
    </source>
</evidence>
<dbReference type="PROSITE" id="PS51257">
    <property type="entry name" value="PROKAR_LIPOPROTEIN"/>
    <property type="match status" value="1"/>
</dbReference>
<dbReference type="Proteomes" id="UP000256794">
    <property type="component" value="Unassembled WGS sequence"/>
</dbReference>
<name>A0AAQ0HHD4_PARVE</name>
<dbReference type="CDD" id="cd00383">
    <property type="entry name" value="trans_reg_C"/>
    <property type="match status" value="1"/>
</dbReference>
<keyword evidence="1 6" id="KW-0597">Phosphoprotein</keyword>
<protein>
    <submittedName>
        <fullName evidence="10">Two-component system aerobic respiration control protein ArcA</fullName>
    </submittedName>
</protein>
<dbReference type="EMBL" id="QUMX01000019">
    <property type="protein sequence ID" value="REG45819.1"/>
    <property type="molecule type" value="Genomic_DNA"/>
</dbReference>
<feature type="modified residue" description="4-aspartylphosphate" evidence="6">
    <location>
        <position position="58"/>
    </location>
</feature>
<evidence type="ECO:0000313" key="10">
    <source>
        <dbReference type="EMBL" id="REG45819.1"/>
    </source>
</evidence>
<dbReference type="PANTHER" id="PTHR48111:SF1">
    <property type="entry name" value="TWO-COMPONENT RESPONSE REGULATOR ORR33"/>
    <property type="match status" value="1"/>
</dbReference>
<proteinExistence type="predicted"/>
<feature type="domain" description="OmpR/PhoB-type" evidence="9">
    <location>
        <begin position="135"/>
        <end position="235"/>
    </location>
</feature>
<feature type="domain" description="Response regulatory" evidence="8">
    <location>
        <begin position="9"/>
        <end position="122"/>
    </location>
</feature>
<dbReference type="AlphaFoldDB" id="A0AAQ0HHD4"/>
<evidence type="ECO:0000256" key="1">
    <source>
        <dbReference type="ARBA" id="ARBA00022553"/>
    </source>
</evidence>
<dbReference type="GO" id="GO:0006355">
    <property type="term" value="P:regulation of DNA-templated transcription"/>
    <property type="evidence" value="ECO:0007669"/>
    <property type="project" value="InterPro"/>
</dbReference>
<evidence type="ECO:0000259" key="8">
    <source>
        <dbReference type="PROSITE" id="PS50110"/>
    </source>
</evidence>
<dbReference type="SUPFAM" id="SSF46894">
    <property type="entry name" value="C-terminal effector domain of the bipartite response regulators"/>
    <property type="match status" value="1"/>
</dbReference>
<keyword evidence="3" id="KW-0805">Transcription regulation</keyword>
<organism evidence="10 11">
    <name type="scientific">Paracoccus versutus</name>
    <name type="common">Thiobacillus versutus</name>
    <dbReference type="NCBI Taxonomy" id="34007"/>
    <lineage>
        <taxon>Bacteria</taxon>
        <taxon>Pseudomonadati</taxon>
        <taxon>Pseudomonadota</taxon>
        <taxon>Alphaproteobacteria</taxon>
        <taxon>Rhodobacterales</taxon>
        <taxon>Paracoccaceae</taxon>
        <taxon>Paracoccus</taxon>
    </lineage>
</organism>
<dbReference type="Gene3D" id="1.10.10.10">
    <property type="entry name" value="Winged helix-like DNA-binding domain superfamily/Winged helix DNA-binding domain"/>
    <property type="match status" value="1"/>
</dbReference>
<dbReference type="InterPro" id="IPR011006">
    <property type="entry name" value="CheY-like_superfamily"/>
</dbReference>
<keyword evidence="11" id="KW-1185">Reference proteome</keyword>
<dbReference type="SUPFAM" id="SSF52172">
    <property type="entry name" value="CheY-like"/>
    <property type="match status" value="1"/>
</dbReference>
<dbReference type="GO" id="GO:0032993">
    <property type="term" value="C:protein-DNA complex"/>
    <property type="evidence" value="ECO:0007669"/>
    <property type="project" value="TreeGrafter"/>
</dbReference>
<dbReference type="PROSITE" id="PS51755">
    <property type="entry name" value="OMPR_PHOB"/>
    <property type="match status" value="1"/>
</dbReference>
<evidence type="ECO:0000313" key="11">
    <source>
        <dbReference type="Proteomes" id="UP000256794"/>
    </source>
</evidence>
<evidence type="ECO:0000256" key="5">
    <source>
        <dbReference type="ARBA" id="ARBA00023163"/>
    </source>
</evidence>
<sequence>MTGEQKGIRVLLVEDEETVLQLHGAVLVGAGCVVDEAPTLACFRDRIARSRYDIVLLDLCLPDGNALEAISEIRRGTSAGIIVATSNRDPDDRLTGLEQGADEYLEKPVHPRELVARVRNLAGRLAVAKREEKMELVHHFQGWSVDLAARTVRLHDGDTLQLTENEFRLLDVLIRNAAKPVHRERLLTALGSDEEATDRAVDKAIYRLRVKLHAVLGHATPLIETVHGFGYRFIAEIL</sequence>
<dbReference type="InterPro" id="IPR001789">
    <property type="entry name" value="Sig_transdc_resp-reg_receiver"/>
</dbReference>
<dbReference type="RefSeq" id="WP_011746429.1">
    <property type="nucleotide sequence ID" value="NZ_CP035286.1"/>
</dbReference>
<keyword evidence="2" id="KW-0902">Two-component regulatory system</keyword>
<dbReference type="InterPro" id="IPR036388">
    <property type="entry name" value="WH-like_DNA-bd_sf"/>
</dbReference>
<dbReference type="GeneID" id="93451315"/>
<dbReference type="InterPro" id="IPR039420">
    <property type="entry name" value="WalR-like"/>
</dbReference>
<dbReference type="Gene3D" id="3.40.50.2300">
    <property type="match status" value="1"/>
</dbReference>
<reference evidence="10 11" key="1">
    <citation type="submission" date="2018-08" db="EMBL/GenBank/DDBJ databases">
        <title>Genomic Encyclopedia of Archaeal and Bacterial Type Strains, Phase II (KMG-II): from individual species to whole genera.</title>
        <authorList>
            <person name="Goeker M."/>
        </authorList>
    </citation>
    <scope>NUCLEOTIDE SEQUENCE [LARGE SCALE GENOMIC DNA]</scope>
    <source>
        <strain evidence="10 11">DSM 582</strain>
    </source>
</reference>
<evidence type="ECO:0000256" key="7">
    <source>
        <dbReference type="PROSITE-ProRule" id="PRU01091"/>
    </source>
</evidence>
<dbReference type="Pfam" id="PF00072">
    <property type="entry name" value="Response_reg"/>
    <property type="match status" value="1"/>
</dbReference>
<dbReference type="InterPro" id="IPR016032">
    <property type="entry name" value="Sig_transdc_resp-reg_C-effctor"/>
</dbReference>
<dbReference type="InterPro" id="IPR001867">
    <property type="entry name" value="OmpR/PhoB-type_DNA-bd"/>
</dbReference>
<evidence type="ECO:0000256" key="4">
    <source>
        <dbReference type="ARBA" id="ARBA00023125"/>
    </source>
</evidence>
<evidence type="ECO:0000256" key="2">
    <source>
        <dbReference type="ARBA" id="ARBA00023012"/>
    </source>
</evidence>
<dbReference type="PROSITE" id="PS50110">
    <property type="entry name" value="RESPONSE_REGULATORY"/>
    <property type="match status" value="1"/>
</dbReference>
<keyword evidence="5" id="KW-0804">Transcription</keyword>
<dbReference type="SMART" id="SM00448">
    <property type="entry name" value="REC"/>
    <property type="match status" value="1"/>
</dbReference>
<dbReference type="Pfam" id="PF00486">
    <property type="entry name" value="Trans_reg_C"/>
    <property type="match status" value="1"/>
</dbReference>
<dbReference type="GO" id="GO:0000156">
    <property type="term" value="F:phosphorelay response regulator activity"/>
    <property type="evidence" value="ECO:0007669"/>
    <property type="project" value="TreeGrafter"/>
</dbReference>
<dbReference type="SMART" id="SM00862">
    <property type="entry name" value="Trans_reg_C"/>
    <property type="match status" value="1"/>
</dbReference>
<comment type="caution">
    <text evidence="10">The sequence shown here is derived from an EMBL/GenBank/DDBJ whole genome shotgun (WGS) entry which is preliminary data.</text>
</comment>
<dbReference type="GO" id="GO:0000976">
    <property type="term" value="F:transcription cis-regulatory region binding"/>
    <property type="evidence" value="ECO:0007669"/>
    <property type="project" value="TreeGrafter"/>
</dbReference>
<evidence type="ECO:0000256" key="3">
    <source>
        <dbReference type="ARBA" id="ARBA00023015"/>
    </source>
</evidence>
<feature type="DNA-binding region" description="OmpR/PhoB-type" evidence="7">
    <location>
        <begin position="135"/>
        <end position="235"/>
    </location>
</feature>
<keyword evidence="4 7" id="KW-0238">DNA-binding</keyword>